<dbReference type="SUPFAM" id="SSF54631">
    <property type="entry name" value="CBS-domain pair"/>
    <property type="match status" value="1"/>
</dbReference>
<feature type="transmembrane region" description="Helical" evidence="10">
    <location>
        <begin position="21"/>
        <end position="43"/>
    </location>
</feature>
<dbReference type="GO" id="GO:0005254">
    <property type="term" value="F:chloride channel activity"/>
    <property type="evidence" value="ECO:0007669"/>
    <property type="project" value="UniProtKB-KW"/>
</dbReference>
<name>A0A143PKN3_LUTPR</name>
<keyword evidence="9" id="KW-0407">Ion channel</keyword>
<dbReference type="STRING" id="1855912.LuPra_01528"/>
<feature type="transmembrane region" description="Helical" evidence="10">
    <location>
        <begin position="327"/>
        <end position="348"/>
    </location>
</feature>
<keyword evidence="3 10" id="KW-0812">Transmembrane</keyword>
<feature type="transmembrane region" description="Helical" evidence="10">
    <location>
        <begin position="259"/>
        <end position="280"/>
    </location>
</feature>
<feature type="transmembrane region" description="Helical" evidence="10">
    <location>
        <begin position="152"/>
        <end position="175"/>
    </location>
</feature>
<evidence type="ECO:0000256" key="10">
    <source>
        <dbReference type="SAM" id="Phobius"/>
    </source>
</evidence>
<dbReference type="Gene3D" id="1.10.3080.10">
    <property type="entry name" value="Clc chloride channel"/>
    <property type="match status" value="1"/>
</dbReference>
<reference evidence="11 12" key="1">
    <citation type="journal article" date="2016" name="Genome Announc.">
        <title>First Complete Genome Sequence of a Subdivision 6 Acidobacterium Strain.</title>
        <authorList>
            <person name="Huang S."/>
            <person name="Vieira S."/>
            <person name="Bunk B."/>
            <person name="Riedel T."/>
            <person name="Sproer C."/>
            <person name="Overmann J."/>
        </authorList>
    </citation>
    <scope>NUCLEOTIDE SEQUENCE [LARGE SCALE GENOMIC DNA]</scope>
    <source>
        <strain evidence="12">DSM 100886 HEG_-6_39</strain>
    </source>
</reference>
<dbReference type="InterPro" id="IPR046342">
    <property type="entry name" value="CBS_dom_sf"/>
</dbReference>
<dbReference type="InterPro" id="IPR001807">
    <property type="entry name" value="ClC"/>
</dbReference>
<evidence type="ECO:0000256" key="7">
    <source>
        <dbReference type="ARBA" id="ARBA00023173"/>
    </source>
</evidence>
<dbReference type="KEGG" id="abac:LuPra_01528"/>
<protein>
    <submittedName>
        <fullName evidence="11">H(+)/Cl(-) exchange transporter ClcA</fullName>
    </submittedName>
</protein>
<dbReference type="CDD" id="cd00400">
    <property type="entry name" value="Voltage_gated_ClC"/>
    <property type="match status" value="1"/>
</dbReference>
<keyword evidence="2" id="KW-0813">Transport</keyword>
<evidence type="ECO:0000256" key="9">
    <source>
        <dbReference type="ARBA" id="ARBA00023303"/>
    </source>
</evidence>
<feature type="transmembrane region" description="Helical" evidence="10">
    <location>
        <begin position="227"/>
        <end position="247"/>
    </location>
</feature>
<dbReference type="PRINTS" id="PR00762">
    <property type="entry name" value="CLCHANNEL"/>
</dbReference>
<organism evidence="11 12">
    <name type="scientific">Luteitalea pratensis</name>
    <dbReference type="NCBI Taxonomy" id="1855912"/>
    <lineage>
        <taxon>Bacteria</taxon>
        <taxon>Pseudomonadati</taxon>
        <taxon>Acidobacteriota</taxon>
        <taxon>Vicinamibacteria</taxon>
        <taxon>Vicinamibacterales</taxon>
        <taxon>Vicinamibacteraceae</taxon>
        <taxon>Luteitalea</taxon>
    </lineage>
</organism>
<sequence>MNERRPTPLLRAWVLTDAQRFLLLAVLIGVSTGLLVVCFHTSIELIDFSVHDTGTAPLMRVLWPALGAAAAALIVRVIPASAGSGIVQTKSALYVSNGHISFAAVPGKFAACALSIGTGTPLGPEDPALLMGAGIASRLGRVFNLSQRSMRLIAPTGAAAGIAAAFNTPITGVLFVMEEVVAGFDAAVMGSIVLAAVSSVVTSRLFLGDSPLFSAPEVVAIGGWRALLSYVVLGVTAGLFATTYVRVMTLLRYRLGAIHLPPLVGPLCAGLMVGAVGLVWPDVLGTGYRAMDAALHNQYAWSTMAMLAVVKMLVSGVAFGAGTPGGLFAPTLFLGVMLGGAFGGLAPGWLPVAAGPQGTLVLAGMAAMFAGVFRAPMTAVFMAFELSGTAESIVPAMITATLAFLVARQLHRQSILDVVAEHEGAVLPSARLVRPDAPLHVEDAATPVSDHVLVVNTTWSAPEALAHIQSSSAESALVFGANGRWMLLDVAALRSAMADEQAWEAFKTGSAPSVDGRPLEYRNVEPVYPDEWLDVALRQLARAPVVPVISRLDHRHLLGVVTGDDVRRAYGFERASPPA</sequence>
<feature type="transmembrane region" description="Helical" evidence="10">
    <location>
        <begin position="301"/>
        <end position="321"/>
    </location>
</feature>
<keyword evidence="7" id="KW-0869">Chloride channel</keyword>
<evidence type="ECO:0000313" key="11">
    <source>
        <dbReference type="EMBL" id="AMY08334.1"/>
    </source>
</evidence>
<keyword evidence="12" id="KW-1185">Reference proteome</keyword>
<comment type="subcellular location">
    <subcellularLocation>
        <location evidence="1">Membrane</location>
        <topology evidence="1">Multi-pass membrane protein</topology>
    </subcellularLocation>
</comment>
<keyword evidence="8" id="KW-0868">Chloride</keyword>
<dbReference type="AlphaFoldDB" id="A0A143PKN3"/>
<proteinExistence type="predicted"/>
<dbReference type="SUPFAM" id="SSF81340">
    <property type="entry name" value="Clc chloride channel"/>
    <property type="match status" value="1"/>
</dbReference>
<dbReference type="RefSeq" id="WP_110170184.1">
    <property type="nucleotide sequence ID" value="NZ_CP015136.1"/>
</dbReference>
<evidence type="ECO:0000256" key="1">
    <source>
        <dbReference type="ARBA" id="ARBA00004141"/>
    </source>
</evidence>
<keyword evidence="4 10" id="KW-1133">Transmembrane helix</keyword>
<evidence type="ECO:0000256" key="4">
    <source>
        <dbReference type="ARBA" id="ARBA00022989"/>
    </source>
</evidence>
<evidence type="ECO:0000256" key="6">
    <source>
        <dbReference type="ARBA" id="ARBA00023136"/>
    </source>
</evidence>
<feature type="transmembrane region" description="Helical" evidence="10">
    <location>
        <begin position="187"/>
        <end position="207"/>
    </location>
</feature>
<evidence type="ECO:0000313" key="12">
    <source>
        <dbReference type="Proteomes" id="UP000076079"/>
    </source>
</evidence>
<dbReference type="InterPro" id="IPR014743">
    <property type="entry name" value="Cl-channel_core"/>
</dbReference>
<dbReference type="PANTHER" id="PTHR43427">
    <property type="entry name" value="CHLORIDE CHANNEL PROTEIN CLC-E"/>
    <property type="match status" value="1"/>
</dbReference>
<feature type="transmembrane region" description="Helical" evidence="10">
    <location>
        <begin position="360"/>
        <end position="384"/>
    </location>
</feature>
<dbReference type="InterPro" id="IPR050368">
    <property type="entry name" value="ClC-type_chloride_channel"/>
</dbReference>
<evidence type="ECO:0000256" key="2">
    <source>
        <dbReference type="ARBA" id="ARBA00022448"/>
    </source>
</evidence>
<keyword evidence="5" id="KW-0406">Ion transport</keyword>
<dbReference type="GO" id="GO:0034707">
    <property type="term" value="C:chloride channel complex"/>
    <property type="evidence" value="ECO:0007669"/>
    <property type="project" value="UniProtKB-KW"/>
</dbReference>
<keyword evidence="6 10" id="KW-0472">Membrane</keyword>
<accession>A0A143PKN3</accession>
<dbReference type="EMBL" id="CP015136">
    <property type="protein sequence ID" value="AMY08334.1"/>
    <property type="molecule type" value="Genomic_DNA"/>
</dbReference>
<evidence type="ECO:0000256" key="8">
    <source>
        <dbReference type="ARBA" id="ARBA00023214"/>
    </source>
</evidence>
<dbReference type="Pfam" id="PF00654">
    <property type="entry name" value="Voltage_CLC"/>
    <property type="match status" value="1"/>
</dbReference>
<evidence type="ECO:0000256" key="3">
    <source>
        <dbReference type="ARBA" id="ARBA00022692"/>
    </source>
</evidence>
<dbReference type="Proteomes" id="UP000076079">
    <property type="component" value="Chromosome"/>
</dbReference>
<reference evidence="12" key="2">
    <citation type="submission" date="2016-04" db="EMBL/GenBank/DDBJ databases">
        <title>First Complete Genome Sequence of a Subdivision 6 Acidobacterium.</title>
        <authorList>
            <person name="Huang S."/>
            <person name="Vieira S."/>
            <person name="Bunk B."/>
            <person name="Riedel T."/>
            <person name="Sproeer C."/>
            <person name="Overmann J."/>
        </authorList>
    </citation>
    <scope>NUCLEOTIDE SEQUENCE [LARGE SCALE GENOMIC DNA]</scope>
    <source>
        <strain evidence="12">DSM 100886 HEG_-6_39</strain>
    </source>
</reference>
<evidence type="ECO:0000256" key="5">
    <source>
        <dbReference type="ARBA" id="ARBA00023065"/>
    </source>
</evidence>
<gene>
    <name evidence="11" type="primary">clcA</name>
    <name evidence="11" type="ORF">LuPra_01528</name>
</gene>
<feature type="transmembrane region" description="Helical" evidence="10">
    <location>
        <begin position="63"/>
        <end position="87"/>
    </location>
</feature>
<dbReference type="PANTHER" id="PTHR43427:SF6">
    <property type="entry name" value="CHLORIDE CHANNEL PROTEIN CLC-E"/>
    <property type="match status" value="1"/>
</dbReference>
<dbReference type="OrthoDB" id="9812438at2"/>